<dbReference type="PANTHER" id="PTHR16026:SF0">
    <property type="entry name" value="CARTILAGE ACIDIC PROTEIN 1"/>
    <property type="match status" value="1"/>
</dbReference>
<protein>
    <recommendedName>
        <fullName evidence="1">ASPIC/UnbV domain-containing protein</fullName>
    </recommendedName>
</protein>
<dbReference type="InterPro" id="IPR011519">
    <property type="entry name" value="UnbV_ASPIC"/>
</dbReference>
<dbReference type="InterPro" id="IPR027039">
    <property type="entry name" value="Crtac1"/>
</dbReference>
<reference evidence="2 3" key="1">
    <citation type="journal article" date="2020" name="Syst. Appl. Microbiol.">
        <title>Arthrospiribacter ruber gen. nov., sp. nov., a novel bacterium isolated from Arthrospira cultures.</title>
        <authorList>
            <person name="Waleron M."/>
            <person name="Misztak A."/>
            <person name="Waleron M.M."/>
            <person name="Furmaniak M."/>
            <person name="Mrozik A."/>
            <person name="Waleron K."/>
        </authorList>
    </citation>
    <scope>NUCLEOTIDE SEQUENCE [LARGE SCALE GENOMIC DNA]</scope>
    <source>
        <strain evidence="2 3">DPMB0001</strain>
    </source>
</reference>
<dbReference type="EMBL" id="RPHB01000011">
    <property type="protein sequence ID" value="MBW3470049.1"/>
    <property type="molecule type" value="Genomic_DNA"/>
</dbReference>
<gene>
    <name evidence="2" type="ORF">EGN73_19840</name>
</gene>
<name>A0A951MF75_9BACT</name>
<dbReference type="AlphaFoldDB" id="A0A951MF75"/>
<sequence>MPKSHTGINFSNELNYTEHFNPYTFRNFYNGAGVALGDINNDGLIDIFLAGNQTENKLYLNKGNFVFEDITEKAGLAVPGIWSTGVSMADVNGDGLLDIYICKSGPLGGEERHNSLYINNGDLTFTEMAQEYGIADEGLSQHAVFFDFDKDGDLDMYLLNNSARSVGLNDLRTGQRDIRDPFGGNKLYRNDGDGFADISEEAGIYGSAIGYGLGVTVADVNKDGWPDLYVSNDFFEKDYLYINNQDGTFREALEEMMTEISMGSMGADIADLDNDGWMDIFVTEMLPASLERVKTKTPFEEWDKYQANVDAGYFHQFTRNTLQRNMGFKPASTDVHFSEISRFSGVHATDWSWGALIFDMDNDGFRDIFVANGIVKDLTDFDYVDYYAHNQAQIAQNRKDSTLIISMINNFPSEPQRNFFFKNKGAFVFEDVAAAIGMDQLTFSTGAAYADLDNDGDLDLVVNNLEGELFIFKNNSNELNNNHFLQLDLGNHFGAQVTVFAGEKLWYAEHNPVKGYMSSVDPRLHFGLGKVEQIDSVRIVWPDGQQQVMERMAVDTLLKVLPQPNRDPFDYRMPVQEERLMEIEGVFPWKHKESAFIDFDRDRLRFYMISNEGPRPAIADVNGDGLDDVFMPGAKGQASALLLQQADGKFRIHQKFDTHSLSEDVVAHFFDANGNGLVDLYVGSGSLEFSIKSPHYQDRIYFNDGKGNFTLSENSLPQDFESTAFVKSFDYDRDGYLDLLIGVRTFPFAYGMPGSLKLLLNQGDGSFEKLQLEEFENLGMLTDLAVADLDGDGDEEILVTGEWMPIKVFKRTGESFKEVAEDLGLNAGAGLWNRISVHQDNEQLQLLVGNMGTNTRLKATEDEPLRMYVNDFDRNGSIEQIITIYENGESYPLALKSSLLKQLPGLRKQLLSYDIYKDKKIEDLFSKDIIESSLVLEVKTLESVLFRRDENGTFVRIDLPAELQYAPVYAAFNLKKLTGQNSWLLGGNLSKIKPELGTQMGSYGWLLEERESNKWEVLPASKSGIFVTGEIRDIQQVKTRDGHLLLVSRNNDYPKLYKNR</sequence>
<feature type="domain" description="ASPIC/UnbV" evidence="1">
    <location>
        <begin position="493"/>
        <end position="558"/>
    </location>
</feature>
<proteinExistence type="predicted"/>
<evidence type="ECO:0000259" key="1">
    <source>
        <dbReference type="Pfam" id="PF07593"/>
    </source>
</evidence>
<evidence type="ECO:0000313" key="2">
    <source>
        <dbReference type="EMBL" id="MBW3470049.1"/>
    </source>
</evidence>
<dbReference type="Pfam" id="PF13517">
    <property type="entry name" value="FG-GAP_3"/>
    <property type="match status" value="5"/>
</dbReference>
<dbReference type="Proteomes" id="UP000727490">
    <property type="component" value="Unassembled WGS sequence"/>
</dbReference>
<accession>A0A951MF75</accession>
<dbReference type="InterPro" id="IPR013517">
    <property type="entry name" value="FG-GAP"/>
</dbReference>
<comment type="caution">
    <text evidence="2">The sequence shown here is derived from an EMBL/GenBank/DDBJ whole genome shotgun (WGS) entry which is preliminary data.</text>
</comment>
<organism evidence="2 3">
    <name type="scientific">Arthrospiribacter ruber</name>
    <dbReference type="NCBI Taxonomy" id="2487934"/>
    <lineage>
        <taxon>Bacteria</taxon>
        <taxon>Pseudomonadati</taxon>
        <taxon>Bacteroidota</taxon>
        <taxon>Cytophagia</taxon>
        <taxon>Cytophagales</taxon>
        <taxon>Cyclobacteriaceae</taxon>
        <taxon>Arthrospiribacter</taxon>
    </lineage>
</organism>
<dbReference type="Pfam" id="PF07593">
    <property type="entry name" value="UnbV_ASPIC"/>
    <property type="match status" value="1"/>
</dbReference>
<keyword evidence="3" id="KW-1185">Reference proteome</keyword>
<dbReference type="PANTHER" id="PTHR16026">
    <property type="entry name" value="CARTILAGE ACIDIC PROTEIN 1"/>
    <property type="match status" value="1"/>
</dbReference>
<evidence type="ECO:0000313" key="3">
    <source>
        <dbReference type="Proteomes" id="UP000727490"/>
    </source>
</evidence>